<dbReference type="PIRSF" id="PIRSF006324">
    <property type="entry name" value="LeuE"/>
    <property type="match status" value="1"/>
</dbReference>
<keyword evidence="3 6" id="KW-0812">Transmembrane</keyword>
<evidence type="ECO:0000313" key="7">
    <source>
        <dbReference type="EMBL" id="RDL45271.1"/>
    </source>
</evidence>
<dbReference type="OrthoDB" id="9804822at2"/>
<gene>
    <name evidence="7" type="ORF">DN730_06575</name>
</gene>
<feature type="transmembrane region" description="Helical" evidence="6">
    <location>
        <begin position="120"/>
        <end position="145"/>
    </location>
</feature>
<evidence type="ECO:0000256" key="5">
    <source>
        <dbReference type="ARBA" id="ARBA00023136"/>
    </source>
</evidence>
<dbReference type="GO" id="GO:0015171">
    <property type="term" value="F:amino acid transmembrane transporter activity"/>
    <property type="evidence" value="ECO:0007669"/>
    <property type="project" value="TreeGrafter"/>
</dbReference>
<proteinExistence type="predicted"/>
<dbReference type="EMBL" id="QKRA01000002">
    <property type="protein sequence ID" value="RDL45271.1"/>
    <property type="molecule type" value="Genomic_DNA"/>
</dbReference>
<evidence type="ECO:0000256" key="2">
    <source>
        <dbReference type="ARBA" id="ARBA00022475"/>
    </source>
</evidence>
<feature type="transmembrane region" description="Helical" evidence="6">
    <location>
        <begin position="6"/>
        <end position="29"/>
    </location>
</feature>
<keyword evidence="8" id="KW-1185">Reference proteome</keyword>
<feature type="transmembrane region" description="Helical" evidence="6">
    <location>
        <begin position="72"/>
        <end position="99"/>
    </location>
</feature>
<dbReference type="RefSeq" id="WP_115467304.1">
    <property type="nucleotide sequence ID" value="NZ_QKRA01000002.1"/>
</dbReference>
<dbReference type="PANTHER" id="PTHR30086">
    <property type="entry name" value="ARGININE EXPORTER PROTEIN ARGO"/>
    <property type="match status" value="1"/>
</dbReference>
<dbReference type="GO" id="GO:0005886">
    <property type="term" value="C:plasma membrane"/>
    <property type="evidence" value="ECO:0007669"/>
    <property type="project" value="UniProtKB-SubCell"/>
</dbReference>
<evidence type="ECO:0000256" key="3">
    <source>
        <dbReference type="ARBA" id="ARBA00022692"/>
    </source>
</evidence>
<dbReference type="Pfam" id="PF01810">
    <property type="entry name" value="LysE"/>
    <property type="match status" value="1"/>
</dbReference>
<protein>
    <submittedName>
        <fullName evidence="7">LysE family translocator</fullName>
    </submittedName>
</protein>
<reference evidence="7 8" key="1">
    <citation type="submission" date="2018-06" db="EMBL/GenBank/DDBJ databases">
        <title>Marinomonas sp. YLB-05 draft genome sequence.</title>
        <authorList>
            <person name="Yu L."/>
            <person name="Tang X."/>
        </authorList>
    </citation>
    <scope>NUCLEOTIDE SEQUENCE [LARGE SCALE GENOMIC DNA]</scope>
    <source>
        <strain evidence="7 8">YLB-05</strain>
    </source>
</reference>
<organism evidence="7 8">
    <name type="scientific">Marinomonas piezotolerans</name>
    <dbReference type="NCBI Taxonomy" id="2213058"/>
    <lineage>
        <taxon>Bacteria</taxon>
        <taxon>Pseudomonadati</taxon>
        <taxon>Pseudomonadota</taxon>
        <taxon>Gammaproteobacteria</taxon>
        <taxon>Oceanospirillales</taxon>
        <taxon>Oceanospirillaceae</taxon>
        <taxon>Marinomonas</taxon>
    </lineage>
</organism>
<sequence length="221" mass="23853">MNEASILITLATVHFVALMSPGPDFALVVQNATRYGRQTGTYIALGLSLGILIHATLSITGVSYIVHQQPVLFALLQAAGGSYLLYLGSGALVATWRLWGTPPAPIANDNSMMLENKRLAFSRGLITNLLNPKALVFFVSLMSSLVPVGMSFSGKGAALAILWGLSFAWFALLAWLLTRTAMQQRLRKISRYIDLLCGAVFTLLGAAILYQVVLNVMDHAL</sequence>
<evidence type="ECO:0000313" key="8">
    <source>
        <dbReference type="Proteomes" id="UP000254326"/>
    </source>
</evidence>
<feature type="transmembrane region" description="Helical" evidence="6">
    <location>
        <begin position="41"/>
        <end position="66"/>
    </location>
</feature>
<evidence type="ECO:0000256" key="1">
    <source>
        <dbReference type="ARBA" id="ARBA00004651"/>
    </source>
</evidence>
<evidence type="ECO:0000256" key="4">
    <source>
        <dbReference type="ARBA" id="ARBA00022989"/>
    </source>
</evidence>
<evidence type="ECO:0000256" key="6">
    <source>
        <dbReference type="SAM" id="Phobius"/>
    </source>
</evidence>
<feature type="transmembrane region" description="Helical" evidence="6">
    <location>
        <begin position="189"/>
        <end position="213"/>
    </location>
</feature>
<dbReference type="Proteomes" id="UP000254326">
    <property type="component" value="Unassembled WGS sequence"/>
</dbReference>
<dbReference type="InterPro" id="IPR001123">
    <property type="entry name" value="LeuE-type"/>
</dbReference>
<dbReference type="PANTHER" id="PTHR30086:SF17">
    <property type="entry name" value="LYSE FAMILY TRANSLOCATOR"/>
    <property type="match status" value="1"/>
</dbReference>
<name>A0A370UBZ1_9GAMM</name>
<keyword evidence="4 6" id="KW-1133">Transmembrane helix</keyword>
<comment type="subcellular location">
    <subcellularLocation>
        <location evidence="1">Cell membrane</location>
        <topology evidence="1">Multi-pass membrane protein</topology>
    </subcellularLocation>
</comment>
<keyword evidence="2" id="KW-1003">Cell membrane</keyword>
<dbReference type="AlphaFoldDB" id="A0A370UBZ1"/>
<keyword evidence="5 6" id="KW-0472">Membrane</keyword>
<comment type="caution">
    <text evidence="7">The sequence shown here is derived from an EMBL/GenBank/DDBJ whole genome shotgun (WGS) entry which is preliminary data.</text>
</comment>
<accession>A0A370UBZ1</accession>
<feature type="transmembrane region" description="Helical" evidence="6">
    <location>
        <begin position="157"/>
        <end position="177"/>
    </location>
</feature>